<dbReference type="AlphaFoldDB" id="A0A1I6T6K5"/>
<name>A0A1I6T6K5_9FLAO</name>
<keyword evidence="9" id="KW-1133">Transmembrane helix</keyword>
<evidence type="ECO:0000256" key="1">
    <source>
        <dbReference type="ARBA" id="ARBA00000085"/>
    </source>
</evidence>
<protein>
    <recommendedName>
        <fullName evidence="2">histidine kinase</fullName>
        <ecNumber evidence="2">2.7.13.3</ecNumber>
    </recommendedName>
</protein>
<evidence type="ECO:0000313" key="11">
    <source>
        <dbReference type="EMBL" id="SFS84881.1"/>
    </source>
</evidence>
<evidence type="ECO:0000313" key="12">
    <source>
        <dbReference type="Proteomes" id="UP000183209"/>
    </source>
</evidence>
<keyword evidence="7" id="KW-0067">ATP-binding</keyword>
<evidence type="ECO:0000256" key="2">
    <source>
        <dbReference type="ARBA" id="ARBA00012438"/>
    </source>
</evidence>
<accession>A0A1I6T6K5</accession>
<evidence type="ECO:0000256" key="7">
    <source>
        <dbReference type="ARBA" id="ARBA00022840"/>
    </source>
</evidence>
<dbReference type="InterPro" id="IPR036890">
    <property type="entry name" value="HATPase_C_sf"/>
</dbReference>
<feature type="domain" description="Histidine kinase" evidence="10">
    <location>
        <begin position="345"/>
        <end position="537"/>
    </location>
</feature>
<evidence type="ECO:0000256" key="9">
    <source>
        <dbReference type="SAM" id="Phobius"/>
    </source>
</evidence>
<proteinExistence type="predicted"/>
<dbReference type="PANTHER" id="PTHR41523:SF8">
    <property type="entry name" value="ETHYLENE RESPONSE SENSOR PROTEIN"/>
    <property type="match status" value="1"/>
</dbReference>
<reference evidence="11 12" key="1">
    <citation type="submission" date="2016-10" db="EMBL/GenBank/DDBJ databases">
        <authorList>
            <person name="de Groot N.N."/>
        </authorList>
    </citation>
    <scope>NUCLEOTIDE SEQUENCE [LARGE SCALE GENOMIC DNA]</scope>
    <source>
        <strain evidence="11 12">CGMCC 1.6114</strain>
    </source>
</reference>
<gene>
    <name evidence="11" type="ORF">SAMN04487906_1886</name>
</gene>
<dbReference type="SUPFAM" id="SSF48452">
    <property type="entry name" value="TPR-like"/>
    <property type="match status" value="1"/>
</dbReference>
<dbReference type="InterPro" id="IPR011495">
    <property type="entry name" value="Sig_transdc_His_kin_sub2_dim/P"/>
</dbReference>
<organism evidence="11 12">
    <name type="scientific">Zhouia amylolytica</name>
    <dbReference type="NCBI Taxonomy" id="376730"/>
    <lineage>
        <taxon>Bacteria</taxon>
        <taxon>Pseudomonadati</taxon>
        <taxon>Bacteroidota</taxon>
        <taxon>Flavobacteriia</taxon>
        <taxon>Flavobacteriales</taxon>
        <taxon>Flavobacteriaceae</taxon>
        <taxon>Zhouia</taxon>
    </lineage>
</organism>
<dbReference type="PANTHER" id="PTHR41523">
    <property type="entry name" value="TWO-COMPONENT SYSTEM SENSOR PROTEIN"/>
    <property type="match status" value="1"/>
</dbReference>
<keyword evidence="4" id="KW-0808">Transferase</keyword>
<dbReference type="PROSITE" id="PS50109">
    <property type="entry name" value="HIS_KIN"/>
    <property type="match status" value="1"/>
</dbReference>
<keyword evidence="8" id="KW-0175">Coiled coil</keyword>
<dbReference type="GO" id="GO:0004673">
    <property type="term" value="F:protein histidine kinase activity"/>
    <property type="evidence" value="ECO:0007669"/>
    <property type="project" value="UniProtKB-EC"/>
</dbReference>
<dbReference type="OrthoDB" id="9767435at2"/>
<keyword evidence="3" id="KW-0597">Phosphoprotein</keyword>
<keyword evidence="9" id="KW-0472">Membrane</keyword>
<evidence type="ECO:0000256" key="8">
    <source>
        <dbReference type="SAM" id="Coils"/>
    </source>
</evidence>
<evidence type="ECO:0000256" key="6">
    <source>
        <dbReference type="ARBA" id="ARBA00022777"/>
    </source>
</evidence>
<keyword evidence="6 11" id="KW-0418">Kinase</keyword>
<keyword evidence="9" id="KW-0812">Transmembrane</keyword>
<dbReference type="SUPFAM" id="SSF55874">
    <property type="entry name" value="ATPase domain of HSP90 chaperone/DNA topoisomerase II/histidine kinase"/>
    <property type="match status" value="1"/>
</dbReference>
<feature type="coiled-coil region" evidence="8">
    <location>
        <begin position="160"/>
        <end position="187"/>
    </location>
</feature>
<dbReference type="Pfam" id="PF07568">
    <property type="entry name" value="HisKA_2"/>
    <property type="match status" value="1"/>
</dbReference>
<dbReference type="EC" id="2.7.13.3" evidence="2"/>
<keyword evidence="5" id="KW-0547">Nucleotide-binding</keyword>
<dbReference type="EMBL" id="FPAG01000005">
    <property type="protein sequence ID" value="SFS84881.1"/>
    <property type="molecule type" value="Genomic_DNA"/>
</dbReference>
<evidence type="ECO:0000259" key="10">
    <source>
        <dbReference type="PROSITE" id="PS50109"/>
    </source>
</evidence>
<comment type="catalytic activity">
    <reaction evidence="1">
        <text>ATP + protein L-histidine = ADP + protein N-phospho-L-histidine.</text>
        <dbReference type="EC" id="2.7.13.3"/>
    </reaction>
</comment>
<dbReference type="InterPro" id="IPR011990">
    <property type="entry name" value="TPR-like_helical_dom_sf"/>
</dbReference>
<evidence type="ECO:0000256" key="3">
    <source>
        <dbReference type="ARBA" id="ARBA00022553"/>
    </source>
</evidence>
<dbReference type="Gene3D" id="1.25.40.10">
    <property type="entry name" value="Tetratricopeptide repeat domain"/>
    <property type="match status" value="1"/>
</dbReference>
<evidence type="ECO:0000256" key="5">
    <source>
        <dbReference type="ARBA" id="ARBA00022741"/>
    </source>
</evidence>
<dbReference type="Proteomes" id="UP000183209">
    <property type="component" value="Unassembled WGS sequence"/>
</dbReference>
<sequence length="538" mass="62441">MRITLLIFLLTVFNSQSQNIKSQDTTVNCQRFLTIAEKQQRESKLSKAIENYIKVKECVGNKKYSPLFVQSCIGLGNVYNEIYDTYEAVNQFKEGINHQLLFKKIEPIPQMYLRDGIGRALINEGKYKDAILLTTLSVNMAKLSKDKLFEIETLNNLIYLLSLQGNVKEVEKHIKNLNTLIENTELSKKTSSLIEISKLAYKFAKKSDIKSIYSFKNKYLKSEFSIVRERFLRLLHQIDLKERKSDQILKSYVKWDNLRDSVQHNFYKNFKDSLLVRSQKRVIDDELFRLKTQEQLSQNEIEYKNANITYLTLLFIISITSLFLVYYFFKKIKKQKNMVETLQKELHHRMKNNLSFIDLFINLAKGRFEDEAYQTKLNELQNRMRSMFEVNKQLFKKDDITSVKAKNYIDTLVKNVQEAYAKENISILNKTKNEETILADTSFPVGLIVNEFVTNSYKYAFNDTEKGIIDINLSSNSKSYTLSLKDNGKGLPKDFDIDSLDSFGLETIQLLTQEYGGTFNIDGSSGVAMNITLPKTAA</sequence>
<dbReference type="RefSeq" id="WP_074978437.1">
    <property type="nucleotide sequence ID" value="NZ_FPAG01000005.1"/>
</dbReference>
<feature type="transmembrane region" description="Helical" evidence="9">
    <location>
        <begin position="308"/>
        <end position="329"/>
    </location>
</feature>
<dbReference type="GO" id="GO:0005524">
    <property type="term" value="F:ATP binding"/>
    <property type="evidence" value="ECO:0007669"/>
    <property type="project" value="UniProtKB-KW"/>
</dbReference>
<evidence type="ECO:0000256" key="4">
    <source>
        <dbReference type="ARBA" id="ARBA00022679"/>
    </source>
</evidence>
<dbReference type="Gene3D" id="3.30.565.10">
    <property type="entry name" value="Histidine kinase-like ATPase, C-terminal domain"/>
    <property type="match status" value="1"/>
</dbReference>
<dbReference type="InterPro" id="IPR005467">
    <property type="entry name" value="His_kinase_dom"/>
</dbReference>